<evidence type="ECO:0000313" key="18">
    <source>
        <dbReference type="EMBL" id="BAQ57264.1"/>
    </source>
</evidence>
<keyword evidence="2 13" id="KW-0547">Nucleotide-binding</keyword>
<dbReference type="Pfam" id="PF00580">
    <property type="entry name" value="UvrD-helicase"/>
    <property type="match status" value="1"/>
</dbReference>
<keyword evidence="10 13" id="KW-0413">Isomerase</keyword>
<dbReference type="GO" id="GO:0000724">
    <property type="term" value="P:double-strand break repair via homologous recombination"/>
    <property type="evidence" value="ECO:0007669"/>
    <property type="project" value="UniProtKB-UniRule"/>
</dbReference>
<dbReference type="PANTHER" id="PTHR11070">
    <property type="entry name" value="UVRD / RECB / PCRA DNA HELICASE FAMILY MEMBER"/>
    <property type="match status" value="1"/>
</dbReference>
<dbReference type="Proteomes" id="UP000035709">
    <property type="component" value="Chromosome"/>
</dbReference>
<dbReference type="GO" id="GO:0043138">
    <property type="term" value="F:3'-5' DNA helicase activity"/>
    <property type="evidence" value="ECO:0007669"/>
    <property type="project" value="UniProtKB-UniRule"/>
</dbReference>
<dbReference type="SUPFAM" id="SSF52540">
    <property type="entry name" value="P-loop containing nucleoside triphosphate hydrolases"/>
    <property type="match status" value="1"/>
</dbReference>
<dbReference type="PROSITE" id="PS51198">
    <property type="entry name" value="UVRD_HELICASE_ATP_BIND"/>
    <property type="match status" value="1"/>
</dbReference>
<dbReference type="Gene3D" id="3.90.320.10">
    <property type="match status" value="1"/>
</dbReference>
<dbReference type="KEGG" id="lae:LBAT_0875"/>
<evidence type="ECO:0000256" key="2">
    <source>
        <dbReference type="ARBA" id="ARBA00022741"/>
    </source>
</evidence>
<dbReference type="InterPro" id="IPR014016">
    <property type="entry name" value="UvrD-like_ATP-bd"/>
</dbReference>
<comment type="cofactor">
    <cofactor evidence="13">
        <name>Mg(2+)</name>
        <dbReference type="ChEBI" id="CHEBI:18420"/>
    </cofactor>
</comment>
<evidence type="ECO:0000256" key="8">
    <source>
        <dbReference type="ARBA" id="ARBA00023125"/>
    </source>
</evidence>
<dbReference type="InterPro" id="IPR000212">
    <property type="entry name" value="DNA_helicase_UvrD/REP"/>
</dbReference>
<evidence type="ECO:0000313" key="19">
    <source>
        <dbReference type="Proteomes" id="UP000035709"/>
    </source>
</evidence>
<feature type="domain" description="UvrD-like helicase C-terminal" evidence="17">
    <location>
        <begin position="500"/>
        <end position="787"/>
    </location>
</feature>
<keyword evidence="9 13" id="KW-0234">DNA repair</keyword>
<sequence>MTKFTKQQEKAINDQGHDILVSASAGSGKTTVLVQRVLREILSGTGVDQLLVVTFTKAAAEEMKNRIKQLLTKALQENKEQASYLRKQLNAVDTANISTIDAFCLDVIRRFYYVIDIDPSFSILTDETQAALLKERALHEIESEYLEAKDKDFIAFYDNFAGDRDAESPKDLLLDLYNFAMAKPDYRKWLKGLSKVYAIGDNVVASNLWQKQIKPYMLASFSGLQDKAARLLGSGELATKELKKVRDSFTLFKKNLDNFINALTNDTDYNEQREILRSCIFTGNYRKSKKWDEDLLDFYQEAQDLKNEAKNQIFDIFTSFYANTEKEQIKIMKQGQRIMAAISKAELSLIDRFNELKREENLLDYSDMEQLAYQILSQDTSNAQLARDFYQNKFKEILVDEYQDINALQERILQLIKNKKKNTLFMVGDVKQSIYGFRQAEPSLFLNKYHAFAEDKNDHEERILLSDNFRSTKPVTAIVNHIFNGVLSKNFGGIDYKHEGQLVYGAKYYPEHLDQATEVIFHKKERSSKKDTDDEAGNLDFSEIEMVIARIKQFKKEKLQVYDPHNGEKRPFRYSDIAILTRSRSDNLEIMQEFAKNNLPLFITDAKNYFQTFELTIIMNYLKIIDNPDQDIPLVTVLRSPLFNFKETDLAKIRIKNKNSSFYSALTSYVSINDKLSQRVKNFLNQLSDLRKFATNHRISELIWSIYERTNLLEIMTSLPNGEQRRVNLEALYERASSYESAGFKGLYQFINFINRMRRSQKDLAQPLLTKEAGNAIRLMTIHGSKGLEFPIVFYVGLEHRFQMRDLSGNYVINSDKVGLTLRESHYRADSLVKAIGNVEKKRQLLEEEARILYVGLTRAKQKLILVADIPNFDKSVQTWDRELNHDGNLPLADKLAAKSPLNFVGPALKFNQHVSQKITDITSAVDQSQNILYINYDNQESSTAVKQPEEPKKGEDLQLLGKTAKRLYHFDYPFKDASKTTAYQAVSEIKKAFNDPLDTDLENSHLLSSTNRYLQPIDTKPNFLFETKFTGAEIGTATHLILQYYDYYGDGSEEQLNTEIKDLIQKKKLNPEIVASLPKDQIQWFVHSDFAKRFWKYPNRLKREVDFSSLLAANTLFDHFSDPNAKILVHGTIDGYFIENNGIILFDYKTDHVDQKHLSTAIAEIKQKYTGQLRLYKKALDEFTPKKIRHKYLILLDANKVVEVK</sequence>
<dbReference type="Gene3D" id="3.40.50.300">
    <property type="entry name" value="P-loop containing nucleotide triphosphate hydrolases"/>
    <property type="match status" value="4"/>
</dbReference>
<evidence type="ECO:0000256" key="9">
    <source>
        <dbReference type="ARBA" id="ARBA00023204"/>
    </source>
</evidence>
<proteinExistence type="inferred from homology"/>
<evidence type="ECO:0000256" key="14">
    <source>
        <dbReference type="PROSITE-ProRule" id="PRU00560"/>
    </source>
</evidence>
<dbReference type="SUPFAM" id="SSF52980">
    <property type="entry name" value="Restriction endonuclease-like"/>
    <property type="match status" value="1"/>
</dbReference>
<dbReference type="PANTHER" id="PTHR11070:SF48">
    <property type="entry name" value="ATP-DEPENDENT HELICASE_NUCLEASE SUBUNIT A"/>
    <property type="match status" value="1"/>
</dbReference>
<keyword evidence="1 13" id="KW-0540">Nuclease</keyword>
<evidence type="ECO:0000256" key="10">
    <source>
        <dbReference type="ARBA" id="ARBA00023235"/>
    </source>
</evidence>
<dbReference type="Pfam" id="PF13361">
    <property type="entry name" value="UvrD_C"/>
    <property type="match status" value="1"/>
</dbReference>
<keyword evidence="19" id="KW-1185">Reference proteome</keyword>
<dbReference type="EC" id="5.6.2.4" evidence="13"/>
<evidence type="ECO:0000256" key="5">
    <source>
        <dbReference type="ARBA" id="ARBA00022806"/>
    </source>
</evidence>
<dbReference type="GO" id="GO:0003690">
    <property type="term" value="F:double-stranded DNA binding"/>
    <property type="evidence" value="ECO:0007669"/>
    <property type="project" value="UniProtKB-UniRule"/>
</dbReference>
<dbReference type="InterPro" id="IPR011335">
    <property type="entry name" value="Restrct_endonuc-II-like"/>
</dbReference>
<dbReference type="GO" id="GO:0005829">
    <property type="term" value="C:cytosol"/>
    <property type="evidence" value="ECO:0007669"/>
    <property type="project" value="TreeGrafter"/>
</dbReference>
<keyword evidence="4 13" id="KW-0378">Hydrolase</keyword>
<evidence type="ECO:0000256" key="13">
    <source>
        <dbReference type="HAMAP-Rule" id="MF_01451"/>
    </source>
</evidence>
<dbReference type="GO" id="GO:0008408">
    <property type="term" value="F:3'-5' exonuclease activity"/>
    <property type="evidence" value="ECO:0007669"/>
    <property type="project" value="UniProtKB-UniRule"/>
</dbReference>
<keyword evidence="5 13" id="KW-0347">Helicase</keyword>
<feature type="domain" description="UvrD-like helicase ATP-binding" evidence="16">
    <location>
        <begin position="2"/>
        <end position="472"/>
    </location>
</feature>
<dbReference type="AlphaFoldDB" id="A0A0D6A3L1"/>
<dbReference type="STRING" id="1600.LBAT_0875"/>
<dbReference type="InterPro" id="IPR027417">
    <property type="entry name" value="P-loop_NTPase"/>
</dbReference>
<dbReference type="InterPro" id="IPR014017">
    <property type="entry name" value="DNA_helicase_UvrD-like_C"/>
</dbReference>
<keyword evidence="7 13" id="KW-0067">ATP-binding</keyword>
<comment type="catalytic activity">
    <reaction evidence="11 13">
        <text>Couples ATP hydrolysis with the unwinding of duplex DNA by translocating in the 3'-5' direction.</text>
        <dbReference type="EC" id="5.6.2.4"/>
    </reaction>
</comment>
<dbReference type="InterPro" id="IPR011604">
    <property type="entry name" value="PDDEXK-like_dom_sf"/>
</dbReference>
<gene>
    <name evidence="13" type="primary">addA</name>
    <name evidence="18" type="ORF">LBAT_0875</name>
</gene>
<evidence type="ECO:0000259" key="16">
    <source>
        <dbReference type="PROSITE" id="PS51198"/>
    </source>
</evidence>
<feature type="coiled-coil region" evidence="15">
    <location>
        <begin position="53"/>
        <end position="80"/>
    </location>
</feature>
<keyword evidence="15" id="KW-0175">Coiled coil</keyword>
<name>A0A0D6A3L1_9LACO</name>
<dbReference type="HAMAP" id="MF_01451">
    <property type="entry name" value="AddA"/>
    <property type="match status" value="1"/>
</dbReference>
<dbReference type="CDD" id="cd17932">
    <property type="entry name" value="DEXQc_UvrD"/>
    <property type="match status" value="1"/>
</dbReference>
<dbReference type="RefSeq" id="WP_060459457.1">
    <property type="nucleotide sequence ID" value="NZ_AP014808.1"/>
</dbReference>
<dbReference type="GO" id="GO:0033202">
    <property type="term" value="C:DNA helicase complex"/>
    <property type="evidence" value="ECO:0007669"/>
    <property type="project" value="TreeGrafter"/>
</dbReference>
<feature type="binding site" evidence="14">
    <location>
        <begin position="23"/>
        <end position="30"/>
    </location>
    <ligand>
        <name>ATP</name>
        <dbReference type="ChEBI" id="CHEBI:30616"/>
    </ligand>
</feature>
<evidence type="ECO:0000256" key="3">
    <source>
        <dbReference type="ARBA" id="ARBA00022763"/>
    </source>
</evidence>
<comment type="subunit">
    <text evidence="13">Heterodimer of AddA and AddB/RexB.</text>
</comment>
<dbReference type="PATRIC" id="fig|1600.4.peg.897"/>
<dbReference type="OrthoDB" id="9810135at2"/>
<evidence type="ECO:0000256" key="11">
    <source>
        <dbReference type="ARBA" id="ARBA00034617"/>
    </source>
</evidence>
<comment type="similarity">
    <text evidence="13">Belongs to the helicase family. AddA subfamily.</text>
</comment>
<reference evidence="18 19" key="1">
    <citation type="submission" date="2015-03" db="EMBL/GenBank/DDBJ databases">
        <title>Complete genome sequence of Lactobacillus acetotolerans NBRC 13120.</title>
        <authorList>
            <person name="Toh H."/>
            <person name="Morita H."/>
            <person name="Fujita N."/>
        </authorList>
    </citation>
    <scope>NUCLEOTIDE SEQUENCE [LARGE SCALE GENOMIC DNA]</scope>
    <source>
        <strain evidence="18 19">NBRC 13120</strain>
    </source>
</reference>
<accession>A0A0D6A3L1</accession>
<keyword evidence="6 13" id="KW-0269">Exonuclease</keyword>
<keyword evidence="3 13" id="KW-0227">DNA damage</keyword>
<dbReference type="EMBL" id="AP014808">
    <property type="protein sequence ID" value="BAQ57264.1"/>
    <property type="molecule type" value="Genomic_DNA"/>
</dbReference>
<dbReference type="NCBIfam" id="TIGR02785">
    <property type="entry name" value="addA_Gpos"/>
    <property type="match status" value="1"/>
</dbReference>
<dbReference type="InterPro" id="IPR014152">
    <property type="entry name" value="AddA"/>
</dbReference>
<dbReference type="GO" id="GO:0005524">
    <property type="term" value="F:ATP binding"/>
    <property type="evidence" value="ECO:0007669"/>
    <property type="project" value="UniProtKB-UniRule"/>
</dbReference>
<evidence type="ECO:0000256" key="7">
    <source>
        <dbReference type="ARBA" id="ARBA00022840"/>
    </source>
</evidence>
<evidence type="ECO:0000256" key="1">
    <source>
        <dbReference type="ARBA" id="ARBA00022722"/>
    </source>
</evidence>
<comment type="catalytic activity">
    <reaction evidence="12 13">
        <text>ATP + H2O = ADP + phosphate + H(+)</text>
        <dbReference type="Rhea" id="RHEA:13065"/>
        <dbReference type="ChEBI" id="CHEBI:15377"/>
        <dbReference type="ChEBI" id="CHEBI:15378"/>
        <dbReference type="ChEBI" id="CHEBI:30616"/>
        <dbReference type="ChEBI" id="CHEBI:43474"/>
        <dbReference type="ChEBI" id="CHEBI:456216"/>
        <dbReference type="EC" id="5.6.2.4"/>
    </reaction>
</comment>
<protein>
    <recommendedName>
        <fullName evidence="13">ATP-dependent helicase/nuclease subunit A</fullName>
        <ecNumber evidence="13">3.1.-.-</ecNumber>
        <ecNumber evidence="13">5.6.2.4</ecNumber>
    </recommendedName>
    <alternativeName>
        <fullName evidence="13">ATP-dependent helicase/nuclease AddA</fullName>
    </alternativeName>
    <alternativeName>
        <fullName evidence="13">DNA 3'-5' helicase AddA</fullName>
    </alternativeName>
</protein>
<dbReference type="PROSITE" id="PS51217">
    <property type="entry name" value="UVRD_HELICASE_CTER"/>
    <property type="match status" value="1"/>
</dbReference>
<comment type="function">
    <text evidence="13">The heterodimer acts as both an ATP-dependent DNA helicase and an ATP-dependent, dual-direction single-stranded exonuclease. Recognizes the chi site generating a DNA molecule suitable for the initiation of homologous recombination. The AddA nuclease domain is required for chi fragment generation; this subunit has the helicase and 3' -&gt; 5' nuclease activities.</text>
</comment>
<keyword evidence="8 13" id="KW-0238">DNA-binding</keyword>
<dbReference type="EC" id="3.1.-.-" evidence="13"/>
<evidence type="ECO:0000256" key="4">
    <source>
        <dbReference type="ARBA" id="ARBA00022801"/>
    </source>
</evidence>
<evidence type="ECO:0000259" key="17">
    <source>
        <dbReference type="PROSITE" id="PS51217"/>
    </source>
</evidence>
<organism evidence="18 19">
    <name type="scientific">Lactobacillus acetotolerans</name>
    <dbReference type="NCBI Taxonomy" id="1600"/>
    <lineage>
        <taxon>Bacteria</taxon>
        <taxon>Bacillati</taxon>
        <taxon>Bacillota</taxon>
        <taxon>Bacilli</taxon>
        <taxon>Lactobacillales</taxon>
        <taxon>Lactobacillaceae</taxon>
        <taxon>Lactobacillus</taxon>
    </lineage>
</organism>
<evidence type="ECO:0000256" key="15">
    <source>
        <dbReference type="SAM" id="Coils"/>
    </source>
</evidence>
<evidence type="ECO:0000256" key="6">
    <source>
        <dbReference type="ARBA" id="ARBA00022839"/>
    </source>
</evidence>
<dbReference type="GO" id="GO:0016887">
    <property type="term" value="F:ATP hydrolysis activity"/>
    <property type="evidence" value="ECO:0007669"/>
    <property type="project" value="RHEA"/>
</dbReference>
<evidence type="ECO:0000256" key="12">
    <source>
        <dbReference type="ARBA" id="ARBA00048988"/>
    </source>
</evidence>